<evidence type="ECO:0008006" key="3">
    <source>
        <dbReference type="Google" id="ProtNLM"/>
    </source>
</evidence>
<reference evidence="1 2" key="1">
    <citation type="submission" date="2016-10" db="EMBL/GenBank/DDBJ databases">
        <authorList>
            <person name="de Groot N.N."/>
        </authorList>
    </citation>
    <scope>NUCLEOTIDE SEQUENCE [LARGE SCALE GENOMIC DNA]</scope>
    <source>
        <strain evidence="1 2">CGMCC 1.8925</strain>
    </source>
</reference>
<dbReference type="OrthoDB" id="9793626at2"/>
<name>A0A1G5FUA0_9RHOB</name>
<accession>A0A1G5FUA0</accession>
<evidence type="ECO:0000313" key="2">
    <source>
        <dbReference type="Proteomes" id="UP000199502"/>
    </source>
</evidence>
<gene>
    <name evidence="1" type="ORF">SAMN05660710_01563</name>
</gene>
<evidence type="ECO:0000313" key="1">
    <source>
        <dbReference type="EMBL" id="SCY42724.1"/>
    </source>
</evidence>
<dbReference type="AlphaFoldDB" id="A0A1G5FUA0"/>
<dbReference type="Gene3D" id="3.40.50.720">
    <property type="entry name" value="NAD(P)-binding Rossmann-like Domain"/>
    <property type="match status" value="1"/>
</dbReference>
<dbReference type="SUPFAM" id="SSF52283">
    <property type="entry name" value="Formate/glycerate dehydrogenase catalytic domain-like"/>
    <property type="match status" value="1"/>
</dbReference>
<organism evidence="1 2">
    <name type="scientific">Paracoccus tibetensis</name>
    <dbReference type="NCBI Taxonomy" id="336292"/>
    <lineage>
        <taxon>Bacteria</taxon>
        <taxon>Pseudomonadati</taxon>
        <taxon>Pseudomonadota</taxon>
        <taxon>Alphaproteobacteria</taxon>
        <taxon>Rhodobacterales</taxon>
        <taxon>Paracoccaceae</taxon>
        <taxon>Paracoccus</taxon>
    </lineage>
</organism>
<keyword evidence="2" id="KW-1185">Reference proteome</keyword>
<dbReference type="EMBL" id="FMVT01000004">
    <property type="protein sequence ID" value="SCY42724.1"/>
    <property type="molecule type" value="Genomic_DNA"/>
</dbReference>
<dbReference type="Proteomes" id="UP000199502">
    <property type="component" value="Unassembled WGS sequence"/>
</dbReference>
<dbReference type="RefSeq" id="WP_090741993.1">
    <property type="nucleotide sequence ID" value="NZ_FMVT01000004.1"/>
</dbReference>
<dbReference type="STRING" id="336292.SAMN05660710_01563"/>
<sequence length="85" mass="9221">MTLQIVDLDDHADVACSYSDWPEGDTVRVVDESTPARSAQAKTLAPSNIICVMRERTPLDAPLIEALTRLKLIVTTGARNLSIGI</sequence>
<protein>
    <recommendedName>
        <fullName evidence="3">D-isomer specific 2-hydroxyacid dehydrogenase, catalytic domain</fullName>
    </recommendedName>
</protein>
<proteinExistence type="predicted"/>